<dbReference type="GO" id="GO:0022416">
    <property type="term" value="P:chaeta development"/>
    <property type="evidence" value="ECO:0007669"/>
    <property type="project" value="EnsemblMetazoa"/>
</dbReference>
<gene>
    <name evidence="2" type="primary">Dana\GF21437</name>
    <name evidence="2" type="synonym">dana_GLEANR_4635</name>
    <name evidence="2" type="ORF">GF21437</name>
</gene>
<evidence type="ECO:0000313" key="2">
    <source>
        <dbReference type="EMBL" id="EDV34676.1"/>
    </source>
</evidence>
<dbReference type="EMBL" id="CH902622">
    <property type="protein sequence ID" value="KPU75240.1"/>
    <property type="molecule type" value="Genomic_DNA"/>
</dbReference>
<accession>B3MSC1</accession>
<feature type="region of interest" description="Disordered" evidence="1">
    <location>
        <begin position="220"/>
        <end position="295"/>
    </location>
</feature>
<dbReference type="PANTHER" id="PTHR21521">
    <property type="entry name" value="AMUN, ISOFORM A"/>
    <property type="match status" value="1"/>
</dbReference>
<evidence type="ECO:0000313" key="3">
    <source>
        <dbReference type="EMBL" id="KPU75240.1"/>
    </source>
</evidence>
<feature type="region of interest" description="Disordered" evidence="1">
    <location>
        <begin position="318"/>
        <end position="360"/>
    </location>
</feature>
<keyword evidence="4" id="KW-1185">Reference proteome</keyword>
<dbReference type="GeneID" id="6504120"/>
<dbReference type="GO" id="GO:0035220">
    <property type="term" value="P:wing disc development"/>
    <property type="evidence" value="ECO:0007669"/>
    <property type="project" value="EnsemblMetazoa"/>
</dbReference>
<protein>
    <submittedName>
        <fullName evidence="2">Uncharacterized protein, isoform A</fullName>
    </submittedName>
    <submittedName>
        <fullName evidence="3">Uncharacterized protein, isoform B</fullName>
    </submittedName>
</protein>
<feature type="compositionally biased region" description="Low complexity" evidence="1">
    <location>
        <begin position="341"/>
        <end position="351"/>
    </location>
</feature>
<feature type="compositionally biased region" description="Acidic residues" evidence="1">
    <location>
        <begin position="257"/>
        <end position="272"/>
    </location>
</feature>
<dbReference type="GO" id="GO:0005634">
    <property type="term" value="C:nucleus"/>
    <property type="evidence" value="ECO:0007669"/>
    <property type="project" value="EnsemblMetazoa"/>
</dbReference>
<dbReference type="STRING" id="7217.B3MSC1"/>
<sequence>MSNGNASASFFENGTATQFEYCYQMYPEVLKLKAEKRSKKPQELIRLDQWYQNELPKLIKARGKDAHMVYDELVQSMKWKQSRGKFYPQLSYLVKVNTPRAVVQETKKAFRKLPNLEQAITALSNLKGVGTTMASALLAAAAPDSAPFMADECLMAIPEIEGIDYTTKEYLNFVNHIQSTVERLNAEVGGETPHWSPHRVELALWSHYVANDLSPEMLDDMPAPGATASSGNTVAGGAGNLSTNGSLGSKSSKVLDGDDTNDGVAVDLDDESLGAGGRNTATESETENENTNPAVLTGDSKINNSNSNAAGVVGALQDGDSNFVSNDSTSQEPIIDDNDGTTQTTATTTSTEDGEPAMSLGIGIGIGIGIGMGVSGGGTPLASDSESNLEAPLKANSLTSLNQPAAAAAPAQPTSHAPSQQPHNNNKQITNNGQVASPGTEAGSAGAVPEVKPTSKVGVAANGNGNGNGVLGDGEDEDEEELEEEDEDENENEAEIEADESNSSNGIVRDSKLQQLQQVVATNKAEAAETETAAAAAAAAAAGDDGVVVAAIGQKRSALHCDMELKNAGGGGGVGEKSPELKKLRSE</sequence>
<dbReference type="PANTHER" id="PTHR21521:SF0">
    <property type="entry name" value="AMUN, ISOFORM A"/>
    <property type="match status" value="1"/>
</dbReference>
<dbReference type="HOGENOM" id="CLU_471964_0_0_1"/>
<feature type="compositionally biased region" description="Polar residues" evidence="1">
    <location>
        <begin position="424"/>
        <end position="437"/>
    </location>
</feature>
<dbReference type="EMBL" id="CH902622">
    <property type="protein sequence ID" value="EDV34676.1"/>
    <property type="molecule type" value="Genomic_DNA"/>
</dbReference>
<proteinExistence type="predicted"/>
<feature type="compositionally biased region" description="Acidic residues" evidence="1">
    <location>
        <begin position="473"/>
        <end position="500"/>
    </location>
</feature>
<dbReference type="OMA" id="LHCEMEL"/>
<reference evidence="2" key="3">
    <citation type="submission" date="2015-10" db="EMBL/GenBank/DDBJ databases">
        <authorList>
            <consortium name="FlyBase"/>
        </authorList>
    </citation>
    <scope>NUCLEOTIDE SEQUENCE</scope>
    <source>
        <strain evidence="2">TSC#14024-0371.13</strain>
    </source>
</reference>
<feature type="compositionally biased region" description="Polar residues" evidence="1">
    <location>
        <begin position="319"/>
        <end position="332"/>
    </location>
</feature>
<feature type="compositionally biased region" description="Low complexity" evidence="1">
    <location>
        <begin position="403"/>
        <end position="423"/>
    </location>
</feature>
<dbReference type="GO" id="GO:0048749">
    <property type="term" value="P:compound eye development"/>
    <property type="evidence" value="ECO:0007669"/>
    <property type="project" value="EnsemblMetazoa"/>
</dbReference>
<reference evidence="2" key="2">
    <citation type="journal article" date="2008" name="Bioinformatics">
        <title>Assembly reconciliation.</title>
        <authorList>
            <person name="Zimin A.V."/>
            <person name="Smith D.R."/>
            <person name="Sutton G."/>
            <person name="Yorke J.A."/>
        </authorList>
    </citation>
    <scope>NUCLEOTIDE SEQUENCE</scope>
    <source>
        <strain evidence="2">TSC#14024-0371.13</strain>
    </source>
</reference>
<feature type="region of interest" description="Disordered" evidence="1">
    <location>
        <begin position="566"/>
        <end position="587"/>
    </location>
</feature>
<feature type="compositionally biased region" description="Basic and acidic residues" evidence="1">
    <location>
        <begin position="577"/>
        <end position="587"/>
    </location>
</feature>
<dbReference type="CTD" id="32123"/>
<name>B3MSC1_DROAN</name>
<dbReference type="KEGG" id="dan:6504120"/>
<feature type="compositionally biased region" description="Polar residues" evidence="1">
    <location>
        <begin position="240"/>
        <end position="252"/>
    </location>
</feature>
<dbReference type="OrthoDB" id="8249012at2759"/>
<dbReference type="Proteomes" id="UP000007801">
    <property type="component" value="Unassembled WGS sequence"/>
</dbReference>
<feature type="region of interest" description="Disordered" evidence="1">
    <location>
        <begin position="403"/>
        <end position="510"/>
    </location>
</feature>
<dbReference type="AlphaFoldDB" id="B3MSC1"/>
<reference evidence="2 4" key="1">
    <citation type="journal article" date="2007" name="Nature">
        <title>Evolution of genes and genomes on the Drosophila phylogeny.</title>
        <authorList>
            <consortium name="Drosophila 12 Genomes Consortium"/>
            <person name="Clark A.G."/>
            <person name="Eisen M.B."/>
            <person name="Smith D.R."/>
            <person name="Bergman C.M."/>
            <person name="Oliver B."/>
            <person name="Markow T.A."/>
            <person name="Kaufman T.C."/>
            <person name="Kellis M."/>
            <person name="Gelbart W."/>
            <person name="Iyer V.N."/>
            <person name="Pollard D.A."/>
            <person name="Sackton T.B."/>
            <person name="Larracuente A.M."/>
            <person name="Singh N.D."/>
            <person name="Abad J.P."/>
            <person name="Abt D.N."/>
            <person name="Adryan B."/>
            <person name="Aguade M."/>
            <person name="Akashi H."/>
            <person name="Anderson W.W."/>
            <person name="Aquadro C.F."/>
            <person name="Ardell D.H."/>
            <person name="Arguello R."/>
            <person name="Artieri C.G."/>
            <person name="Barbash D.A."/>
            <person name="Barker D."/>
            <person name="Barsanti P."/>
            <person name="Batterham P."/>
            <person name="Batzoglou S."/>
            <person name="Begun D."/>
            <person name="Bhutkar A."/>
            <person name="Blanco E."/>
            <person name="Bosak S.A."/>
            <person name="Bradley R.K."/>
            <person name="Brand A.D."/>
            <person name="Brent M.R."/>
            <person name="Brooks A.N."/>
            <person name="Brown R.H."/>
            <person name="Butlin R.K."/>
            <person name="Caggese C."/>
            <person name="Calvi B.R."/>
            <person name="Bernardo de Carvalho A."/>
            <person name="Caspi A."/>
            <person name="Castrezana S."/>
            <person name="Celniker S.E."/>
            <person name="Chang J.L."/>
            <person name="Chapple C."/>
            <person name="Chatterji S."/>
            <person name="Chinwalla A."/>
            <person name="Civetta A."/>
            <person name="Clifton S.W."/>
            <person name="Comeron J.M."/>
            <person name="Costello J.C."/>
            <person name="Coyne J.A."/>
            <person name="Daub J."/>
            <person name="David R.G."/>
            <person name="Delcher A.L."/>
            <person name="Delehaunty K."/>
            <person name="Do C.B."/>
            <person name="Ebling H."/>
            <person name="Edwards K."/>
            <person name="Eickbush T."/>
            <person name="Evans J.D."/>
            <person name="Filipski A."/>
            <person name="Findeiss S."/>
            <person name="Freyhult E."/>
            <person name="Fulton L."/>
            <person name="Fulton R."/>
            <person name="Garcia A.C."/>
            <person name="Gardiner A."/>
            <person name="Garfield D.A."/>
            <person name="Garvin B.E."/>
            <person name="Gibson G."/>
            <person name="Gilbert D."/>
            <person name="Gnerre S."/>
            <person name="Godfrey J."/>
            <person name="Good R."/>
            <person name="Gotea V."/>
            <person name="Gravely B."/>
            <person name="Greenberg A.J."/>
            <person name="Griffiths-Jones S."/>
            <person name="Gross S."/>
            <person name="Guigo R."/>
            <person name="Gustafson E.A."/>
            <person name="Haerty W."/>
            <person name="Hahn M.W."/>
            <person name="Halligan D.L."/>
            <person name="Halpern A.L."/>
            <person name="Halter G.M."/>
            <person name="Han M.V."/>
            <person name="Heger A."/>
            <person name="Hillier L."/>
            <person name="Hinrichs A.S."/>
            <person name="Holmes I."/>
            <person name="Hoskins R.A."/>
            <person name="Hubisz M.J."/>
            <person name="Hultmark D."/>
            <person name="Huntley M.A."/>
            <person name="Jaffe D.B."/>
            <person name="Jagadeeshan S."/>
            <person name="Jeck W.R."/>
            <person name="Johnson J."/>
            <person name="Jones C.D."/>
            <person name="Jordan W.C."/>
            <person name="Karpen G.H."/>
            <person name="Kataoka E."/>
            <person name="Keightley P.D."/>
            <person name="Kheradpour P."/>
            <person name="Kirkness E.F."/>
            <person name="Koerich L.B."/>
            <person name="Kristiansen K."/>
            <person name="Kudrna D."/>
            <person name="Kulathinal R.J."/>
            <person name="Kumar S."/>
            <person name="Kwok R."/>
            <person name="Lander E."/>
            <person name="Langley C.H."/>
            <person name="Lapoint R."/>
            <person name="Lazzaro B.P."/>
            <person name="Lee S.J."/>
            <person name="Levesque L."/>
            <person name="Li R."/>
            <person name="Lin C.F."/>
            <person name="Lin M.F."/>
            <person name="Lindblad-Toh K."/>
            <person name="Llopart A."/>
            <person name="Long M."/>
            <person name="Low L."/>
            <person name="Lozovsky E."/>
            <person name="Lu J."/>
            <person name="Luo M."/>
            <person name="Machado C.A."/>
            <person name="Makalowski W."/>
            <person name="Marzo M."/>
            <person name="Matsuda M."/>
            <person name="Matzkin L."/>
            <person name="McAllister B."/>
            <person name="McBride C.S."/>
            <person name="McKernan B."/>
            <person name="McKernan K."/>
            <person name="Mendez-Lago M."/>
            <person name="Minx P."/>
            <person name="Mollenhauer M.U."/>
            <person name="Montooth K."/>
            <person name="Mount S.M."/>
            <person name="Mu X."/>
            <person name="Myers E."/>
            <person name="Negre B."/>
            <person name="Newfeld S."/>
            <person name="Nielsen R."/>
            <person name="Noor M.A."/>
            <person name="O'Grady P."/>
            <person name="Pachter L."/>
            <person name="Papaceit M."/>
            <person name="Parisi M.J."/>
            <person name="Parisi M."/>
            <person name="Parts L."/>
            <person name="Pedersen J.S."/>
            <person name="Pesole G."/>
            <person name="Phillippy A.M."/>
            <person name="Ponting C.P."/>
            <person name="Pop M."/>
            <person name="Porcelli D."/>
            <person name="Powell J.R."/>
            <person name="Prohaska S."/>
            <person name="Pruitt K."/>
            <person name="Puig M."/>
            <person name="Quesneville H."/>
            <person name="Ram K.R."/>
            <person name="Rand D."/>
            <person name="Rasmussen M.D."/>
            <person name="Reed L.K."/>
            <person name="Reenan R."/>
            <person name="Reily A."/>
            <person name="Remington K.A."/>
            <person name="Rieger T.T."/>
            <person name="Ritchie M.G."/>
            <person name="Robin C."/>
            <person name="Rogers Y.H."/>
            <person name="Rohde C."/>
            <person name="Rozas J."/>
            <person name="Rubenfield M.J."/>
            <person name="Ruiz A."/>
            <person name="Russo S."/>
            <person name="Salzberg S.L."/>
            <person name="Sanchez-Gracia A."/>
            <person name="Saranga D.J."/>
            <person name="Sato H."/>
            <person name="Schaeffer S.W."/>
            <person name="Schatz M.C."/>
            <person name="Schlenke T."/>
            <person name="Schwartz R."/>
            <person name="Segarra C."/>
            <person name="Singh R.S."/>
            <person name="Sirot L."/>
            <person name="Sirota M."/>
            <person name="Sisneros N.B."/>
            <person name="Smith C.D."/>
            <person name="Smith T.F."/>
            <person name="Spieth J."/>
            <person name="Stage D.E."/>
            <person name="Stark A."/>
            <person name="Stephan W."/>
            <person name="Strausberg R.L."/>
            <person name="Strempel S."/>
            <person name="Sturgill D."/>
            <person name="Sutton G."/>
            <person name="Sutton G.G."/>
            <person name="Tao W."/>
            <person name="Teichmann S."/>
            <person name="Tobari Y.N."/>
            <person name="Tomimura Y."/>
            <person name="Tsolas J.M."/>
            <person name="Valente V.L."/>
            <person name="Venter E."/>
            <person name="Venter J.C."/>
            <person name="Vicario S."/>
            <person name="Vieira F.G."/>
            <person name="Vilella A.J."/>
            <person name="Villasante A."/>
            <person name="Walenz B."/>
            <person name="Wang J."/>
            <person name="Wasserman M."/>
            <person name="Watts T."/>
            <person name="Wilson D."/>
            <person name="Wilson R.K."/>
            <person name="Wing R.A."/>
            <person name="Wolfner M.F."/>
            <person name="Wong A."/>
            <person name="Wong G.K."/>
            <person name="Wu C.I."/>
            <person name="Wu G."/>
            <person name="Yamamoto D."/>
            <person name="Yang H.P."/>
            <person name="Yang S.P."/>
            <person name="Yorke J.A."/>
            <person name="Yoshida K."/>
            <person name="Zdobnov E."/>
            <person name="Zhang P."/>
            <person name="Zhang Y."/>
            <person name="Zimin A.V."/>
            <person name="Baldwin J."/>
            <person name="Abdouelleil A."/>
            <person name="Abdulkadir J."/>
            <person name="Abebe A."/>
            <person name="Abera B."/>
            <person name="Abreu J."/>
            <person name="Acer S.C."/>
            <person name="Aftuck L."/>
            <person name="Alexander A."/>
            <person name="An P."/>
            <person name="Anderson E."/>
            <person name="Anderson S."/>
            <person name="Arachi H."/>
            <person name="Azer M."/>
            <person name="Bachantsang P."/>
            <person name="Barry A."/>
            <person name="Bayul T."/>
            <person name="Berlin A."/>
            <person name="Bessette D."/>
            <person name="Bloom T."/>
            <person name="Blye J."/>
            <person name="Boguslavskiy L."/>
            <person name="Bonnet C."/>
            <person name="Boukhgalter B."/>
            <person name="Bourzgui I."/>
            <person name="Brown A."/>
            <person name="Cahill P."/>
            <person name="Channer S."/>
            <person name="Cheshatsang Y."/>
            <person name="Chuda L."/>
            <person name="Citroen M."/>
            <person name="Collymore A."/>
            <person name="Cooke P."/>
            <person name="Costello M."/>
            <person name="D'Aco K."/>
            <person name="Daza R."/>
            <person name="De Haan G."/>
            <person name="DeGray S."/>
            <person name="DeMaso C."/>
            <person name="Dhargay N."/>
            <person name="Dooley K."/>
            <person name="Dooley E."/>
            <person name="Doricent M."/>
            <person name="Dorje P."/>
            <person name="Dorjee K."/>
            <person name="Dupes A."/>
            <person name="Elong R."/>
            <person name="Falk J."/>
            <person name="Farina A."/>
            <person name="Faro S."/>
            <person name="Ferguson D."/>
            <person name="Fisher S."/>
            <person name="Foley C.D."/>
            <person name="Franke A."/>
            <person name="Friedrich D."/>
            <person name="Gadbois L."/>
            <person name="Gearin G."/>
            <person name="Gearin C.R."/>
            <person name="Giannoukos G."/>
            <person name="Goode T."/>
            <person name="Graham J."/>
            <person name="Grandbois E."/>
            <person name="Grewal S."/>
            <person name="Gyaltsen K."/>
            <person name="Hafez N."/>
            <person name="Hagos B."/>
            <person name="Hall J."/>
            <person name="Henson C."/>
            <person name="Hollinger A."/>
            <person name="Honan T."/>
            <person name="Huard M.D."/>
            <person name="Hughes L."/>
            <person name="Hurhula B."/>
            <person name="Husby M.E."/>
            <person name="Kamat A."/>
            <person name="Kanga B."/>
            <person name="Kashin S."/>
            <person name="Khazanovich D."/>
            <person name="Kisner P."/>
            <person name="Lance K."/>
            <person name="Lara M."/>
            <person name="Lee W."/>
            <person name="Lennon N."/>
            <person name="Letendre F."/>
            <person name="LeVine R."/>
            <person name="Lipovsky A."/>
            <person name="Liu X."/>
            <person name="Liu J."/>
            <person name="Liu S."/>
            <person name="Lokyitsang T."/>
            <person name="Lokyitsang Y."/>
            <person name="Lubonja R."/>
            <person name="Lui A."/>
            <person name="MacDonald P."/>
            <person name="Magnisalis V."/>
            <person name="Maru K."/>
            <person name="Matthews C."/>
            <person name="McCusker W."/>
            <person name="McDonough S."/>
            <person name="Mehta T."/>
            <person name="Meldrim J."/>
            <person name="Meneus L."/>
            <person name="Mihai O."/>
            <person name="Mihalev A."/>
            <person name="Mihova T."/>
            <person name="Mittelman R."/>
            <person name="Mlenga V."/>
            <person name="Montmayeur A."/>
            <person name="Mulrain L."/>
            <person name="Navidi A."/>
            <person name="Naylor J."/>
            <person name="Negash T."/>
            <person name="Nguyen T."/>
            <person name="Nguyen N."/>
            <person name="Nicol R."/>
            <person name="Norbu C."/>
            <person name="Norbu N."/>
            <person name="Novod N."/>
            <person name="O'Neill B."/>
            <person name="Osman S."/>
            <person name="Markiewicz E."/>
            <person name="Oyono O.L."/>
            <person name="Patti C."/>
            <person name="Phunkhang P."/>
            <person name="Pierre F."/>
            <person name="Priest M."/>
            <person name="Raghuraman S."/>
            <person name="Rege F."/>
            <person name="Reyes R."/>
            <person name="Rise C."/>
            <person name="Rogov P."/>
            <person name="Ross K."/>
            <person name="Ryan E."/>
            <person name="Settipalli S."/>
            <person name="Shea T."/>
            <person name="Sherpa N."/>
            <person name="Shi L."/>
            <person name="Shih D."/>
            <person name="Sparrow T."/>
            <person name="Spaulding J."/>
            <person name="Stalker J."/>
            <person name="Stange-Thomann N."/>
            <person name="Stavropoulos S."/>
            <person name="Stone C."/>
            <person name="Strader C."/>
            <person name="Tesfaye S."/>
            <person name="Thomson T."/>
            <person name="Thoulutsang Y."/>
            <person name="Thoulutsang D."/>
            <person name="Topham K."/>
            <person name="Topping I."/>
            <person name="Tsamla T."/>
            <person name="Vassiliev H."/>
            <person name="Vo A."/>
            <person name="Wangchuk T."/>
            <person name="Wangdi T."/>
            <person name="Weiand M."/>
            <person name="Wilkinson J."/>
            <person name="Wilson A."/>
            <person name="Yadav S."/>
            <person name="Young G."/>
            <person name="Yu Q."/>
            <person name="Zembek L."/>
            <person name="Zhong D."/>
            <person name="Zimmer A."/>
            <person name="Zwirko Z."/>
            <person name="Jaffe D.B."/>
            <person name="Alvarez P."/>
            <person name="Brockman W."/>
            <person name="Butler J."/>
            <person name="Chin C."/>
            <person name="Gnerre S."/>
            <person name="Grabherr M."/>
            <person name="Kleber M."/>
            <person name="Mauceli E."/>
            <person name="MacCallum I."/>
        </authorList>
    </citation>
    <scope>NUCLEOTIDE SEQUENCE [LARGE SCALE GENOMIC DNA]</scope>
    <source>
        <strain evidence="2">TSC#14024-0371.13</strain>
        <strain evidence="4">Tucson 14024-0371.13</strain>
    </source>
</reference>
<evidence type="ECO:0000313" key="4">
    <source>
        <dbReference type="Proteomes" id="UP000007801"/>
    </source>
</evidence>
<organism evidence="2 4">
    <name type="scientific">Drosophila ananassae</name>
    <name type="common">Fruit fly</name>
    <dbReference type="NCBI Taxonomy" id="7217"/>
    <lineage>
        <taxon>Eukaryota</taxon>
        <taxon>Metazoa</taxon>
        <taxon>Ecdysozoa</taxon>
        <taxon>Arthropoda</taxon>
        <taxon>Hexapoda</taxon>
        <taxon>Insecta</taxon>
        <taxon>Pterygota</taxon>
        <taxon>Neoptera</taxon>
        <taxon>Endopterygota</taxon>
        <taxon>Diptera</taxon>
        <taxon>Brachycera</taxon>
        <taxon>Muscomorpha</taxon>
        <taxon>Ephydroidea</taxon>
        <taxon>Drosophilidae</taxon>
        <taxon>Drosophila</taxon>
        <taxon>Sophophora</taxon>
    </lineage>
</organism>
<dbReference type="eggNOG" id="ENOG502QR55">
    <property type="taxonomic scope" value="Eukaryota"/>
</dbReference>
<dbReference type="FunCoup" id="B3MSC1">
    <property type="interactions" value="476"/>
</dbReference>
<evidence type="ECO:0000256" key="1">
    <source>
        <dbReference type="SAM" id="MobiDB-lite"/>
    </source>
</evidence>